<gene>
    <name evidence="2" type="ORF">CAPTEDRAFT_183609</name>
</gene>
<sequence>MVCGAPNPPDLRRAMGLMQTATNSLLASEYAANGNVLQYGPNLGSGRYRTELAKFLSEEYDDTVLPKNVMVTSGASSGLVLISAMLFPPGSTVFVEDPTYFIAINMLKHDFDMNVVPVPTDENGMKVDALEKLLEERFGGKDFEGSTHRPFQCMIYTVPTFHNPTGATLAPERCEKLVQLARKYESLVFCDDVYNMLHYAGKKAAPARLITYDRPSDPGYKGHVLSNGTFSKIFGPGLRLGWVEASDRLMDFFWKSHSIHSAGSANHFTSEIIAEVISKGMLRDHLKYMRDQYTETVKLIGETLRSKLPSSVKFRQLEGGYFFWVEMPEGCQGVRVAELARGNQNVVVLPGGRCSATGGYQNCVRISFSFNERAVVLQGVSKICSAINEHLAEKK</sequence>
<dbReference type="OMA" id="ARVFVCQ"/>
<dbReference type="InterPro" id="IPR015424">
    <property type="entry name" value="PyrdxlP-dep_Trfase"/>
</dbReference>
<keyword evidence="4" id="KW-1185">Reference proteome</keyword>
<dbReference type="Pfam" id="PF00155">
    <property type="entry name" value="Aminotran_1_2"/>
    <property type="match status" value="1"/>
</dbReference>
<dbReference type="GO" id="GO:0047536">
    <property type="term" value="F:2-aminoadipate transaminase activity"/>
    <property type="evidence" value="ECO:0007669"/>
    <property type="project" value="TreeGrafter"/>
</dbReference>
<reference evidence="3" key="3">
    <citation type="submission" date="2015-06" db="UniProtKB">
        <authorList>
            <consortium name="EnsemblMetazoa"/>
        </authorList>
    </citation>
    <scope>IDENTIFICATION</scope>
</reference>
<reference evidence="4" key="1">
    <citation type="submission" date="2012-12" db="EMBL/GenBank/DDBJ databases">
        <authorList>
            <person name="Hellsten U."/>
            <person name="Grimwood J."/>
            <person name="Chapman J.A."/>
            <person name="Shapiro H."/>
            <person name="Aerts A."/>
            <person name="Otillar R.P."/>
            <person name="Terry A.Y."/>
            <person name="Boore J.L."/>
            <person name="Simakov O."/>
            <person name="Marletaz F."/>
            <person name="Cho S.-J."/>
            <person name="Edsinger-Gonzales E."/>
            <person name="Havlak P."/>
            <person name="Kuo D.-H."/>
            <person name="Larsson T."/>
            <person name="Lv J."/>
            <person name="Arendt D."/>
            <person name="Savage R."/>
            <person name="Osoegawa K."/>
            <person name="de Jong P."/>
            <person name="Lindberg D.R."/>
            <person name="Seaver E.C."/>
            <person name="Weisblat D.A."/>
            <person name="Putnam N.H."/>
            <person name="Grigoriev I.V."/>
            <person name="Rokhsar D.S."/>
        </authorList>
    </citation>
    <scope>NUCLEOTIDE SEQUENCE</scope>
    <source>
        <strain evidence="4">I ESC-2004</strain>
    </source>
</reference>
<evidence type="ECO:0000313" key="4">
    <source>
        <dbReference type="Proteomes" id="UP000014760"/>
    </source>
</evidence>
<dbReference type="InterPro" id="IPR015421">
    <property type="entry name" value="PyrdxlP-dep_Trfase_major"/>
</dbReference>
<accession>R7U1D7</accession>
<dbReference type="EMBL" id="AMQN01009875">
    <property type="status" value="NOT_ANNOTATED_CDS"/>
    <property type="molecule type" value="Genomic_DNA"/>
</dbReference>
<evidence type="ECO:0000313" key="2">
    <source>
        <dbReference type="EMBL" id="ELT99789.1"/>
    </source>
</evidence>
<dbReference type="PANTHER" id="PTHR42858">
    <property type="entry name" value="AMINOTRANSFERASE"/>
    <property type="match status" value="1"/>
</dbReference>
<feature type="domain" description="Aminotransferase class I/classII large" evidence="1">
    <location>
        <begin position="30"/>
        <end position="369"/>
    </location>
</feature>
<dbReference type="CDD" id="cd00609">
    <property type="entry name" value="AAT_like"/>
    <property type="match status" value="1"/>
</dbReference>
<protein>
    <recommendedName>
        <fullName evidence="1">Aminotransferase class I/classII large domain-containing protein</fullName>
    </recommendedName>
</protein>
<organism evidence="2">
    <name type="scientific">Capitella teleta</name>
    <name type="common">Polychaete worm</name>
    <dbReference type="NCBI Taxonomy" id="283909"/>
    <lineage>
        <taxon>Eukaryota</taxon>
        <taxon>Metazoa</taxon>
        <taxon>Spiralia</taxon>
        <taxon>Lophotrochozoa</taxon>
        <taxon>Annelida</taxon>
        <taxon>Polychaeta</taxon>
        <taxon>Sedentaria</taxon>
        <taxon>Scolecida</taxon>
        <taxon>Capitellidae</taxon>
        <taxon>Capitella</taxon>
    </lineage>
</organism>
<dbReference type="SUPFAM" id="SSF53383">
    <property type="entry name" value="PLP-dependent transferases"/>
    <property type="match status" value="1"/>
</dbReference>
<dbReference type="InterPro" id="IPR015422">
    <property type="entry name" value="PyrdxlP-dep_Trfase_small"/>
</dbReference>
<evidence type="ECO:0000313" key="3">
    <source>
        <dbReference type="EnsemblMetazoa" id="CapteP183609"/>
    </source>
</evidence>
<dbReference type="PANTHER" id="PTHR42858:SF1">
    <property type="entry name" value="LD15494P"/>
    <property type="match status" value="1"/>
</dbReference>
<dbReference type="OrthoDB" id="7042322at2759"/>
<dbReference type="EMBL" id="KB306460">
    <property type="protein sequence ID" value="ELT99789.1"/>
    <property type="molecule type" value="Genomic_DNA"/>
</dbReference>
<dbReference type="InterPro" id="IPR004839">
    <property type="entry name" value="Aminotransferase_I/II_large"/>
</dbReference>
<dbReference type="GO" id="GO:0030170">
    <property type="term" value="F:pyridoxal phosphate binding"/>
    <property type="evidence" value="ECO:0007669"/>
    <property type="project" value="InterPro"/>
</dbReference>
<dbReference type="Gene3D" id="3.90.1150.10">
    <property type="entry name" value="Aspartate Aminotransferase, domain 1"/>
    <property type="match status" value="1"/>
</dbReference>
<dbReference type="EnsemblMetazoa" id="CapteT183609">
    <property type="protein sequence ID" value="CapteP183609"/>
    <property type="gene ID" value="CapteG183609"/>
</dbReference>
<dbReference type="FunCoup" id="R7U1D7">
    <property type="interactions" value="14"/>
</dbReference>
<proteinExistence type="predicted"/>
<dbReference type="STRING" id="283909.R7U1D7"/>
<dbReference type="AlphaFoldDB" id="R7U1D7"/>
<evidence type="ECO:0000259" key="1">
    <source>
        <dbReference type="Pfam" id="PF00155"/>
    </source>
</evidence>
<dbReference type="Proteomes" id="UP000014760">
    <property type="component" value="Unassembled WGS sequence"/>
</dbReference>
<reference evidence="2 4" key="2">
    <citation type="journal article" date="2013" name="Nature">
        <title>Insights into bilaterian evolution from three spiralian genomes.</title>
        <authorList>
            <person name="Simakov O."/>
            <person name="Marletaz F."/>
            <person name="Cho S.J."/>
            <person name="Edsinger-Gonzales E."/>
            <person name="Havlak P."/>
            <person name="Hellsten U."/>
            <person name="Kuo D.H."/>
            <person name="Larsson T."/>
            <person name="Lv J."/>
            <person name="Arendt D."/>
            <person name="Savage R."/>
            <person name="Osoegawa K."/>
            <person name="de Jong P."/>
            <person name="Grimwood J."/>
            <person name="Chapman J.A."/>
            <person name="Shapiro H."/>
            <person name="Aerts A."/>
            <person name="Otillar R.P."/>
            <person name="Terry A.Y."/>
            <person name="Boore J.L."/>
            <person name="Grigoriev I.V."/>
            <person name="Lindberg D.R."/>
            <person name="Seaver E.C."/>
            <person name="Weisblat D.A."/>
            <person name="Putnam N.H."/>
            <person name="Rokhsar D.S."/>
        </authorList>
    </citation>
    <scope>NUCLEOTIDE SEQUENCE</scope>
    <source>
        <strain evidence="2 4">I ESC-2004</strain>
    </source>
</reference>
<dbReference type="Gene3D" id="3.40.640.10">
    <property type="entry name" value="Type I PLP-dependent aspartate aminotransferase-like (Major domain)"/>
    <property type="match status" value="1"/>
</dbReference>
<dbReference type="HOGENOM" id="CLU_017584_0_6_1"/>
<name>R7U1D7_CAPTE</name>